<protein>
    <submittedName>
        <fullName evidence="5">Uncharacterized protein</fullName>
    </submittedName>
</protein>
<evidence type="ECO:0000313" key="6">
    <source>
        <dbReference type="Proteomes" id="UP001293593"/>
    </source>
</evidence>
<keyword evidence="3" id="KW-0539">Nucleus</keyword>
<evidence type="ECO:0000256" key="2">
    <source>
        <dbReference type="ARBA" id="ARBA00022473"/>
    </source>
</evidence>
<comment type="subcellular location">
    <subcellularLocation>
        <location evidence="1">Nucleus</location>
    </subcellularLocation>
</comment>
<evidence type="ECO:0000256" key="1">
    <source>
        <dbReference type="ARBA" id="ARBA00004123"/>
    </source>
</evidence>
<dbReference type="PANTHER" id="PTHR12972">
    <property type="entry name" value="DOWNSTREAM NEIGHBOR OF SON"/>
    <property type="match status" value="1"/>
</dbReference>
<dbReference type="AlphaFoldDB" id="A0AAE1MN10"/>
<keyword evidence="2" id="KW-0217">Developmental protein</keyword>
<dbReference type="EMBL" id="JAWXYG010000006">
    <property type="protein sequence ID" value="KAK4270400.1"/>
    <property type="molecule type" value="Genomic_DNA"/>
</dbReference>
<accession>A0AAE1MN10</accession>
<dbReference type="GO" id="GO:0033260">
    <property type="term" value="P:nuclear DNA replication"/>
    <property type="evidence" value="ECO:0007669"/>
    <property type="project" value="TreeGrafter"/>
</dbReference>
<evidence type="ECO:0000313" key="5">
    <source>
        <dbReference type="EMBL" id="KAK4270400.1"/>
    </source>
</evidence>
<dbReference type="GO" id="GO:0005634">
    <property type="term" value="C:nucleus"/>
    <property type="evidence" value="ECO:0007669"/>
    <property type="project" value="UniProtKB-SubCell"/>
</dbReference>
<reference evidence="5" key="1">
    <citation type="submission" date="2023-10" db="EMBL/GenBank/DDBJ databases">
        <title>Chromosome-level genome of the transformable northern wattle, Acacia crassicarpa.</title>
        <authorList>
            <person name="Massaro I."/>
            <person name="Sinha N.R."/>
            <person name="Poethig S."/>
            <person name="Leichty A.R."/>
        </authorList>
    </citation>
    <scope>NUCLEOTIDE SEQUENCE</scope>
    <source>
        <strain evidence="5">Acra3RX</strain>
        <tissue evidence="5">Leaf</tissue>
    </source>
</reference>
<dbReference type="InterPro" id="IPR024861">
    <property type="entry name" value="Donson"/>
</dbReference>
<gene>
    <name evidence="5" type="ORF">QN277_023438</name>
</gene>
<comment type="similarity">
    <text evidence="4">Belongs to the DONSON family.</text>
</comment>
<evidence type="ECO:0000256" key="3">
    <source>
        <dbReference type="ARBA" id="ARBA00023242"/>
    </source>
</evidence>
<organism evidence="5 6">
    <name type="scientific">Acacia crassicarpa</name>
    <name type="common">northern wattle</name>
    <dbReference type="NCBI Taxonomy" id="499986"/>
    <lineage>
        <taxon>Eukaryota</taxon>
        <taxon>Viridiplantae</taxon>
        <taxon>Streptophyta</taxon>
        <taxon>Embryophyta</taxon>
        <taxon>Tracheophyta</taxon>
        <taxon>Spermatophyta</taxon>
        <taxon>Magnoliopsida</taxon>
        <taxon>eudicotyledons</taxon>
        <taxon>Gunneridae</taxon>
        <taxon>Pentapetalae</taxon>
        <taxon>rosids</taxon>
        <taxon>fabids</taxon>
        <taxon>Fabales</taxon>
        <taxon>Fabaceae</taxon>
        <taxon>Caesalpinioideae</taxon>
        <taxon>mimosoid clade</taxon>
        <taxon>Acacieae</taxon>
        <taxon>Acacia</taxon>
    </lineage>
</organism>
<dbReference type="PANTHER" id="PTHR12972:SF0">
    <property type="entry name" value="PROTEIN DOWNSTREAM NEIGHBOR OF SON"/>
    <property type="match status" value="1"/>
</dbReference>
<proteinExistence type="inferred from homology"/>
<dbReference type="Proteomes" id="UP001293593">
    <property type="component" value="Unassembled WGS sequence"/>
</dbReference>
<sequence length="85" mass="9552">MEIANKVTRSYESCSLHYFCTSQFVVMFTGSDGSDKSISSCNAYISQSTRGLRSLLRKHVDIFLTTQVSLEFSLYQKSIPPTLLS</sequence>
<name>A0AAE1MN10_9FABA</name>
<keyword evidence="6" id="KW-1185">Reference proteome</keyword>
<comment type="caution">
    <text evidence="5">The sequence shown here is derived from an EMBL/GenBank/DDBJ whole genome shotgun (WGS) entry which is preliminary data.</text>
</comment>
<evidence type="ECO:0000256" key="4">
    <source>
        <dbReference type="ARBA" id="ARBA00025806"/>
    </source>
</evidence>